<evidence type="ECO:0000256" key="1">
    <source>
        <dbReference type="ARBA" id="ARBA00001962"/>
    </source>
</evidence>
<dbReference type="RefSeq" id="XP_013903466.1">
    <property type="nucleotide sequence ID" value="XM_014048012.1"/>
</dbReference>
<dbReference type="EMBL" id="KK100662">
    <property type="protein sequence ID" value="KIZ04447.1"/>
    <property type="molecule type" value="Genomic_DNA"/>
</dbReference>
<comment type="pathway">
    <text evidence="2">Amino-acid degradation; L-phenylalanine degradation; acetoacetate and fumarate from L-phenylalanine: step 3/6.</text>
</comment>
<dbReference type="OrthoDB" id="414569at2759"/>
<dbReference type="AlphaFoldDB" id="A0A0D2MVA1"/>
<gene>
    <name evidence="10" type="ORF">MNEG_3506</name>
</gene>
<dbReference type="KEGG" id="mng:MNEG_3506"/>
<dbReference type="PROSITE" id="PS51819">
    <property type="entry name" value="VOC"/>
    <property type="match status" value="2"/>
</dbReference>
<evidence type="ECO:0000256" key="6">
    <source>
        <dbReference type="ARBA" id="ARBA00022878"/>
    </source>
</evidence>
<keyword evidence="6" id="KW-0828">Tyrosine catabolism</keyword>
<proteinExistence type="inferred from homology"/>
<organism evidence="10 11">
    <name type="scientific">Monoraphidium neglectum</name>
    <dbReference type="NCBI Taxonomy" id="145388"/>
    <lineage>
        <taxon>Eukaryota</taxon>
        <taxon>Viridiplantae</taxon>
        <taxon>Chlorophyta</taxon>
        <taxon>core chlorophytes</taxon>
        <taxon>Chlorophyceae</taxon>
        <taxon>CS clade</taxon>
        <taxon>Sphaeropleales</taxon>
        <taxon>Selenastraceae</taxon>
        <taxon>Monoraphidium</taxon>
    </lineage>
</organism>
<evidence type="ECO:0000256" key="4">
    <source>
        <dbReference type="ARBA" id="ARBA00013222"/>
    </source>
</evidence>
<dbReference type="GeneID" id="25736384"/>
<accession>A0A0D2MVA1</accession>
<dbReference type="STRING" id="145388.A0A0D2MVA1"/>
<feature type="domain" description="VOC" evidence="9">
    <location>
        <begin position="45"/>
        <end position="168"/>
    </location>
</feature>
<comment type="cofactor">
    <cofactor evidence="1">
        <name>Fe cation</name>
        <dbReference type="ChEBI" id="CHEBI:24875"/>
    </cofactor>
</comment>
<dbReference type="InterPro" id="IPR005956">
    <property type="entry name" value="4OHPhenylPyrv_dOase"/>
</dbReference>
<evidence type="ECO:0000259" key="9">
    <source>
        <dbReference type="PROSITE" id="PS51819"/>
    </source>
</evidence>
<keyword evidence="10" id="KW-0223">Dioxygenase</keyword>
<dbReference type="Gene3D" id="3.10.180.10">
    <property type="entry name" value="2,3-Dihydroxybiphenyl 1,2-Dioxygenase, domain 1"/>
    <property type="match status" value="2"/>
</dbReference>
<reference evidence="10 11" key="1">
    <citation type="journal article" date="2013" name="BMC Genomics">
        <title>Reconstruction of the lipid metabolism for the microalga Monoraphidium neglectum from its genome sequence reveals characteristics suitable for biofuel production.</title>
        <authorList>
            <person name="Bogen C."/>
            <person name="Al-Dilaimi A."/>
            <person name="Albersmeier A."/>
            <person name="Wichmann J."/>
            <person name="Grundmann M."/>
            <person name="Rupp O."/>
            <person name="Lauersen K.J."/>
            <person name="Blifernez-Klassen O."/>
            <person name="Kalinowski J."/>
            <person name="Goesmann A."/>
            <person name="Mussgnug J.H."/>
            <person name="Kruse O."/>
        </authorList>
    </citation>
    <scope>NUCLEOTIDE SEQUENCE [LARGE SCALE GENOMIC DNA]</scope>
    <source>
        <strain evidence="10 11">SAG 48.87</strain>
    </source>
</reference>
<name>A0A0D2MVA1_9CHLO</name>
<evidence type="ECO:0000313" key="10">
    <source>
        <dbReference type="EMBL" id="KIZ04447.1"/>
    </source>
</evidence>
<keyword evidence="11" id="KW-1185">Reference proteome</keyword>
<dbReference type="PANTHER" id="PTHR11959:SF1">
    <property type="entry name" value="4-HYDROXYPHENYLPYRUVATE DIOXYGENASE"/>
    <property type="match status" value="1"/>
</dbReference>
<evidence type="ECO:0000313" key="11">
    <source>
        <dbReference type="Proteomes" id="UP000054498"/>
    </source>
</evidence>
<evidence type="ECO:0000256" key="7">
    <source>
        <dbReference type="ARBA" id="ARBA00023004"/>
    </source>
</evidence>
<dbReference type="InterPro" id="IPR029068">
    <property type="entry name" value="Glyas_Bleomycin-R_OHBP_Dase"/>
</dbReference>
<evidence type="ECO:0000256" key="5">
    <source>
        <dbReference type="ARBA" id="ARBA00022737"/>
    </source>
</evidence>
<dbReference type="GO" id="GO:0006559">
    <property type="term" value="P:L-phenylalanine catabolic process"/>
    <property type="evidence" value="ECO:0007669"/>
    <property type="project" value="UniProtKB-KW"/>
</dbReference>
<evidence type="ECO:0000256" key="3">
    <source>
        <dbReference type="ARBA" id="ARBA00005877"/>
    </source>
</evidence>
<dbReference type="Proteomes" id="UP000054498">
    <property type="component" value="Unassembled WGS sequence"/>
</dbReference>
<keyword evidence="5" id="KW-0677">Repeat</keyword>
<comment type="similarity">
    <text evidence="3">Belongs to the 4HPPD family.</text>
</comment>
<dbReference type="PANTHER" id="PTHR11959">
    <property type="entry name" value="4-HYDROXYPHENYLPYRUVATE DIOXYGENASE"/>
    <property type="match status" value="1"/>
</dbReference>
<feature type="domain" description="VOC" evidence="9">
    <location>
        <begin position="193"/>
        <end position="331"/>
    </location>
</feature>
<evidence type="ECO:0000256" key="2">
    <source>
        <dbReference type="ARBA" id="ARBA00005162"/>
    </source>
</evidence>
<keyword evidence="8" id="KW-0585">Phenylalanine catabolism</keyword>
<dbReference type="GO" id="GO:0006572">
    <property type="term" value="P:L-tyrosine catabolic process"/>
    <property type="evidence" value="ECO:0007669"/>
    <property type="project" value="UniProtKB-KW"/>
</dbReference>
<dbReference type="InterPro" id="IPR037523">
    <property type="entry name" value="VOC_core"/>
</dbReference>
<keyword evidence="10" id="KW-0560">Oxidoreductase</keyword>
<sequence>MAAPKMAAPKAGMAMGNASMASKPAAMAPKVPMMAGRRDRFCVHGFHHLEFWTADATNTSKRFQHGLGMSLAAKSDYSTGNSQCASYALRSGDVLFVFTAPYSIACHAAARASGGAAGGGALPGYDLRAAYDFVMRHGMTVRAVGGGGAAVVAEVELYGDTVLRYVSGDWQGPFLPGYAAEPGPPGPTFGLSRIDHVVGATPSLVEHAARIKGFTGFHEFVELLADDVSTAASGFNATALANDSESVLLLVSEPTTGTALRSQVQTVLDHCEGLGVHHIAIKTNDIISTLRQMAAAGATGGFELLPPPPPSYYDAVWPKMVGSAHHCPAPLPSMHVQVLET</sequence>
<evidence type="ECO:0000256" key="8">
    <source>
        <dbReference type="ARBA" id="ARBA00023232"/>
    </source>
</evidence>
<dbReference type="SUPFAM" id="SSF54593">
    <property type="entry name" value="Glyoxalase/Bleomycin resistance protein/Dihydroxybiphenyl dioxygenase"/>
    <property type="match status" value="1"/>
</dbReference>
<protein>
    <recommendedName>
        <fullName evidence="4">4-hydroxyphenylpyruvate dioxygenase</fullName>
        <ecNumber evidence="4">1.13.11.27</ecNumber>
    </recommendedName>
</protein>
<keyword evidence="10" id="KW-0670">Pyruvate</keyword>
<keyword evidence="7" id="KW-0408">Iron</keyword>
<dbReference type="EC" id="1.13.11.27" evidence="4"/>
<dbReference type="GO" id="GO:0003868">
    <property type="term" value="F:4-hydroxyphenylpyruvate dioxygenase activity"/>
    <property type="evidence" value="ECO:0007669"/>
    <property type="project" value="UniProtKB-EC"/>
</dbReference>